<gene>
    <name evidence="2" type="ORF">CVT26_006519</name>
</gene>
<comment type="caution">
    <text evidence="2">The sequence shown here is derived from an EMBL/GenBank/DDBJ whole genome shotgun (WGS) entry which is preliminary data.</text>
</comment>
<feature type="region of interest" description="Disordered" evidence="1">
    <location>
        <begin position="1"/>
        <end position="44"/>
    </location>
</feature>
<sequence>MSKLASQTRGTTTTDSPPEGEETADNARGGVVYPPKRRPPHHPWLQGEMVASERLARMFTLPKRVGEVGVIA</sequence>
<name>A0A409Y3F5_9AGAR</name>
<evidence type="ECO:0000313" key="3">
    <source>
        <dbReference type="Proteomes" id="UP000284706"/>
    </source>
</evidence>
<dbReference type="Proteomes" id="UP000284706">
    <property type="component" value="Unassembled WGS sequence"/>
</dbReference>
<dbReference type="EMBL" id="NHYE01001233">
    <property type="protein sequence ID" value="PPQ97518.1"/>
    <property type="molecule type" value="Genomic_DNA"/>
</dbReference>
<proteinExistence type="predicted"/>
<dbReference type="InParanoid" id="A0A409Y3F5"/>
<reference evidence="2 3" key="1">
    <citation type="journal article" date="2018" name="Evol. Lett.">
        <title>Horizontal gene cluster transfer increased hallucinogenic mushroom diversity.</title>
        <authorList>
            <person name="Reynolds H.T."/>
            <person name="Vijayakumar V."/>
            <person name="Gluck-Thaler E."/>
            <person name="Korotkin H.B."/>
            <person name="Matheny P.B."/>
            <person name="Slot J.C."/>
        </authorList>
    </citation>
    <scope>NUCLEOTIDE SEQUENCE [LARGE SCALE GENOMIC DNA]</scope>
    <source>
        <strain evidence="2 3">SRW20</strain>
    </source>
</reference>
<keyword evidence="3" id="KW-1185">Reference proteome</keyword>
<protein>
    <submittedName>
        <fullName evidence="2">Uncharacterized protein</fullName>
    </submittedName>
</protein>
<evidence type="ECO:0000313" key="2">
    <source>
        <dbReference type="EMBL" id="PPQ97518.1"/>
    </source>
</evidence>
<accession>A0A409Y3F5</accession>
<evidence type="ECO:0000256" key="1">
    <source>
        <dbReference type="SAM" id="MobiDB-lite"/>
    </source>
</evidence>
<organism evidence="2 3">
    <name type="scientific">Gymnopilus dilepis</name>
    <dbReference type="NCBI Taxonomy" id="231916"/>
    <lineage>
        <taxon>Eukaryota</taxon>
        <taxon>Fungi</taxon>
        <taxon>Dikarya</taxon>
        <taxon>Basidiomycota</taxon>
        <taxon>Agaricomycotina</taxon>
        <taxon>Agaricomycetes</taxon>
        <taxon>Agaricomycetidae</taxon>
        <taxon>Agaricales</taxon>
        <taxon>Agaricineae</taxon>
        <taxon>Hymenogastraceae</taxon>
        <taxon>Gymnopilus</taxon>
    </lineage>
</organism>
<feature type="compositionally biased region" description="Polar residues" evidence="1">
    <location>
        <begin position="1"/>
        <end position="16"/>
    </location>
</feature>
<dbReference type="AlphaFoldDB" id="A0A409Y3F5"/>